<name>A0A316Z4B0_9BASI</name>
<gene>
    <name evidence="2" type="ORF">FA09DRAFT_158138</name>
</gene>
<protein>
    <submittedName>
        <fullName evidence="2">Uncharacterized protein</fullName>
    </submittedName>
</protein>
<keyword evidence="3" id="KW-1185">Reference proteome</keyword>
<evidence type="ECO:0000313" key="3">
    <source>
        <dbReference type="Proteomes" id="UP000245946"/>
    </source>
</evidence>
<organism evidence="2 3">
    <name type="scientific">Tilletiopsis washingtonensis</name>
    <dbReference type="NCBI Taxonomy" id="58919"/>
    <lineage>
        <taxon>Eukaryota</taxon>
        <taxon>Fungi</taxon>
        <taxon>Dikarya</taxon>
        <taxon>Basidiomycota</taxon>
        <taxon>Ustilaginomycotina</taxon>
        <taxon>Exobasidiomycetes</taxon>
        <taxon>Entylomatales</taxon>
        <taxon>Entylomatales incertae sedis</taxon>
        <taxon>Tilletiopsis</taxon>
    </lineage>
</organism>
<accession>A0A316Z4B0</accession>
<evidence type="ECO:0000313" key="2">
    <source>
        <dbReference type="EMBL" id="PWN95035.1"/>
    </source>
</evidence>
<feature type="region of interest" description="Disordered" evidence="1">
    <location>
        <begin position="46"/>
        <end position="115"/>
    </location>
</feature>
<proteinExistence type="predicted"/>
<dbReference type="GeneID" id="37266766"/>
<reference evidence="2 3" key="1">
    <citation type="journal article" date="2018" name="Mol. Biol. Evol.">
        <title>Broad Genomic Sampling Reveals a Smut Pathogenic Ancestry of the Fungal Clade Ustilaginomycotina.</title>
        <authorList>
            <person name="Kijpornyongpan T."/>
            <person name="Mondo S.J."/>
            <person name="Barry K."/>
            <person name="Sandor L."/>
            <person name="Lee J."/>
            <person name="Lipzen A."/>
            <person name="Pangilinan J."/>
            <person name="LaButti K."/>
            <person name="Hainaut M."/>
            <person name="Henrissat B."/>
            <person name="Grigoriev I.V."/>
            <person name="Spatafora J.W."/>
            <person name="Aime M.C."/>
        </authorList>
    </citation>
    <scope>NUCLEOTIDE SEQUENCE [LARGE SCALE GENOMIC DNA]</scope>
    <source>
        <strain evidence="2 3">MCA 4186</strain>
    </source>
</reference>
<dbReference type="EMBL" id="KZ819307">
    <property type="protein sequence ID" value="PWN95035.1"/>
    <property type="molecule type" value="Genomic_DNA"/>
</dbReference>
<dbReference type="AlphaFoldDB" id="A0A316Z4B0"/>
<feature type="compositionally biased region" description="Basic and acidic residues" evidence="1">
    <location>
        <begin position="95"/>
        <end position="108"/>
    </location>
</feature>
<sequence length="342" mass="36623">MISGSRSGHALPLIASASGRGIATCTPSSTVDAAPRVCVGAARSPHRAAVGVPPRADHASAVSHAAPKEPEPRPACARGVAEPEGQACASSMRSDASRASRDARERGALPRLPARPRRTLREQRGCYARLRCALPRCAAKSGAVCAAARAAEVATPTAAPGRAGRSWVLARCMPKACKRRATWRCARLTLPCAQSCRRLACAVGRRSAVGRVEAHMPVRSLLRRWPSEWRRTALRRLRRGRRSASAAWLTRCTHPDWTADSMAPAPRRPTISTPATAHTAHCMPCLRVSAELRRSDCVLTEEALVWDCRRWAVACPKCVYGSSVVSSDEGATNSIRIVGRAG</sequence>
<dbReference type="RefSeq" id="XP_025595314.1">
    <property type="nucleotide sequence ID" value="XM_025739220.1"/>
</dbReference>
<dbReference type="Proteomes" id="UP000245946">
    <property type="component" value="Unassembled WGS sequence"/>
</dbReference>
<evidence type="ECO:0000256" key="1">
    <source>
        <dbReference type="SAM" id="MobiDB-lite"/>
    </source>
</evidence>